<dbReference type="PANTHER" id="PTHR43293:SF3">
    <property type="entry name" value="CHOLESTEROL RING-CLEAVING HYDROLASE IPDB SUBUNIT"/>
    <property type="match status" value="1"/>
</dbReference>
<dbReference type="InterPro" id="IPR037171">
    <property type="entry name" value="NagB/RpiA_transferase-like"/>
</dbReference>
<protein>
    <submittedName>
        <fullName evidence="1">Unannotated protein</fullName>
    </submittedName>
</protein>
<evidence type="ECO:0000313" key="1">
    <source>
        <dbReference type="EMBL" id="CAB5016902.1"/>
    </source>
</evidence>
<sequence length="303" mass="32900">MYLSPDKRVDLATAVSHVRDGSMVALGGGLSARLPMAIVRELIRQGRRDLHVVGSAHSMDVDLLVAAGAVAVCEESYVGFEQDLGLAPAYRRAAESGTITLKESCCVTILTQLRAAEMGLPFLPVRGIKGTDMRRLHPEYAETTCPFTGEVLVAVPPLIPDFAVIHAPMGDMFGNLFLEQPYVLDERFAGASTSVIATVDQIVSTDTLVERGVTIPGYFVQAVVEVPFGAHPASSYPNYAYDRPHMAQYVKAASKPETAEAYLAEWVLLPGGEDEYRAKVGQESFARVSSWSESTDQWKGLFE</sequence>
<name>A0A6J7QR32_9ZZZZ</name>
<dbReference type="SMART" id="SM00882">
    <property type="entry name" value="CoA_trans"/>
    <property type="match status" value="1"/>
</dbReference>
<proteinExistence type="predicted"/>
<dbReference type="AlphaFoldDB" id="A0A6J7QR32"/>
<dbReference type="PANTHER" id="PTHR43293">
    <property type="entry name" value="ACETATE COA-TRANSFERASE YDIF"/>
    <property type="match status" value="1"/>
</dbReference>
<dbReference type="SUPFAM" id="SSF100950">
    <property type="entry name" value="NagB/RpiA/CoA transferase-like"/>
    <property type="match status" value="1"/>
</dbReference>
<dbReference type="Gene3D" id="3.40.1080.10">
    <property type="entry name" value="Glutaconate Coenzyme A-transferase"/>
    <property type="match status" value="1"/>
</dbReference>
<dbReference type="EMBL" id="CAFBOZ010000237">
    <property type="protein sequence ID" value="CAB5016902.1"/>
    <property type="molecule type" value="Genomic_DNA"/>
</dbReference>
<accession>A0A6J7QR32</accession>
<dbReference type="Pfam" id="PF01144">
    <property type="entry name" value="CoA_trans"/>
    <property type="match status" value="1"/>
</dbReference>
<dbReference type="GO" id="GO:0008410">
    <property type="term" value="F:CoA-transferase activity"/>
    <property type="evidence" value="ECO:0007669"/>
    <property type="project" value="InterPro"/>
</dbReference>
<gene>
    <name evidence="1" type="ORF">UFOPK3992_01501</name>
</gene>
<dbReference type="InterPro" id="IPR004165">
    <property type="entry name" value="CoA_trans_fam_I"/>
</dbReference>
<reference evidence="1" key="1">
    <citation type="submission" date="2020-05" db="EMBL/GenBank/DDBJ databases">
        <authorList>
            <person name="Chiriac C."/>
            <person name="Salcher M."/>
            <person name="Ghai R."/>
            <person name="Kavagutti S V."/>
        </authorList>
    </citation>
    <scope>NUCLEOTIDE SEQUENCE</scope>
</reference>
<organism evidence="1">
    <name type="scientific">freshwater metagenome</name>
    <dbReference type="NCBI Taxonomy" id="449393"/>
    <lineage>
        <taxon>unclassified sequences</taxon>
        <taxon>metagenomes</taxon>
        <taxon>ecological metagenomes</taxon>
    </lineage>
</organism>